<protein>
    <submittedName>
        <fullName evidence="2">Uncharacterized protein</fullName>
    </submittedName>
</protein>
<comment type="caution">
    <text evidence="2">The sequence shown here is derived from an EMBL/GenBank/DDBJ whole genome shotgun (WGS) entry which is preliminary data.</text>
</comment>
<proteinExistence type="predicted"/>
<organism evidence="2 3">
    <name type="scientific">Mesorhizobium jarvisii</name>
    <dbReference type="NCBI Taxonomy" id="1777867"/>
    <lineage>
        <taxon>Bacteria</taxon>
        <taxon>Pseudomonadati</taxon>
        <taxon>Pseudomonadota</taxon>
        <taxon>Alphaproteobacteria</taxon>
        <taxon>Hyphomicrobiales</taxon>
        <taxon>Phyllobacteriaceae</taxon>
        <taxon>Mesorhizobium</taxon>
    </lineage>
</organism>
<name>A0A6M7TBS2_9HYPH</name>
<accession>A0A6M7TBS2</accession>
<evidence type="ECO:0000256" key="1">
    <source>
        <dbReference type="SAM" id="MobiDB-lite"/>
    </source>
</evidence>
<dbReference type="EMBL" id="QZXA01000004">
    <property type="protein sequence ID" value="RJT34531.1"/>
    <property type="molecule type" value="Genomic_DNA"/>
</dbReference>
<keyword evidence="3" id="KW-1185">Reference proteome</keyword>
<dbReference type="RefSeq" id="WP_064984486.1">
    <property type="nucleotide sequence ID" value="NZ_CP033507.1"/>
</dbReference>
<evidence type="ECO:0000313" key="3">
    <source>
        <dbReference type="Proteomes" id="UP000275530"/>
    </source>
</evidence>
<feature type="compositionally biased region" description="Polar residues" evidence="1">
    <location>
        <begin position="170"/>
        <end position="183"/>
    </location>
</feature>
<reference evidence="2 3" key="1">
    <citation type="submission" date="2018-09" db="EMBL/GenBank/DDBJ databases">
        <title>Mesorhizobium carmichaelinearum sp. nov. isolated from Carmichaelinea spp. root nodules in New Zealand.</title>
        <authorList>
            <person name="De Meyer S.E."/>
        </authorList>
    </citation>
    <scope>NUCLEOTIDE SEQUENCE [LARGE SCALE GENOMIC DNA]</scope>
    <source>
        <strain evidence="2 3">LMG 28313</strain>
    </source>
</reference>
<evidence type="ECO:0000313" key="2">
    <source>
        <dbReference type="EMBL" id="RJT34531.1"/>
    </source>
</evidence>
<sequence>MGVMTQPNPSLEDVRARRRQIAQEDRELAFIEEGLLKLAQRWESLWKTAEDHAEPVARVRERPIVTPLVSGISIPQKAKTKNALIIEALTQPRGLWQTANQIRDYLAKETGKDVRMSSISPALTDLKKSGTIARKDMLVALAFRLEKEEPGFLNENEPPEGGSDAEQDSRPVQSPNPTGTVFD</sequence>
<feature type="region of interest" description="Disordered" evidence="1">
    <location>
        <begin position="149"/>
        <end position="183"/>
    </location>
</feature>
<dbReference type="AlphaFoldDB" id="A0A6M7TBS2"/>
<dbReference type="Proteomes" id="UP000275530">
    <property type="component" value="Unassembled WGS sequence"/>
</dbReference>
<gene>
    <name evidence="2" type="ORF">D3242_11985</name>
</gene>